<keyword evidence="9" id="KW-0460">Magnesium</keyword>
<keyword evidence="13" id="KW-1185">Reference proteome</keyword>
<evidence type="ECO:0000256" key="10">
    <source>
        <dbReference type="SAM" id="MobiDB-lite"/>
    </source>
</evidence>
<dbReference type="InterPro" id="IPR017067">
    <property type="entry name" value="RNase_H1_euk"/>
</dbReference>
<evidence type="ECO:0000313" key="12">
    <source>
        <dbReference type="EMBL" id="KAF0739406.1"/>
    </source>
</evidence>
<sequence>MSFYAVAVGRKTGVFRSWDNGAKEQVSGYPSAKFKKFKTNEEAESFIRQNSLKRGREENYDANQPPTIKKRLNAVVMPPTPESYYLVLSGHSTGVFDSWSNVEGAILEFPNAMFRKFSSKAEAENHWRQHQASTDSAASSIPGATSAPPSSYEPLITKPTQKESCKQVKFYAVAKGRDGKSGIFTNWKEAEALVKDFYSAKFKSFLSLSEAEEFMAAHKSLVGAQPGDPDPQNSSTLVAFCDGSAIGNGKARCSAAFACVFPHNEAWNVSGKLPQFQATNNRAEYLAALEALKRANLEDPNIERPLYIFSDSMLLIRSMTEWLPTWQKNNWIKSDGEAVKNVDLLKQLTEARGNRRVIWRHVKAHTNKRDWKSIWNDKADQLARSTAFFK</sequence>
<evidence type="ECO:0000256" key="9">
    <source>
        <dbReference type="ARBA" id="ARBA00022842"/>
    </source>
</evidence>
<dbReference type="InterPro" id="IPR050092">
    <property type="entry name" value="RNase_H"/>
</dbReference>
<dbReference type="InterPro" id="IPR036397">
    <property type="entry name" value="RNaseH_sf"/>
</dbReference>
<dbReference type="PIRSF" id="PIRSF036852">
    <property type="entry name" value="Ribonuclease_H1_euk"/>
    <property type="match status" value="1"/>
</dbReference>
<dbReference type="AlphaFoldDB" id="A0A6G0XGN6"/>
<keyword evidence="5" id="KW-0540">Nuclease</keyword>
<dbReference type="InterPro" id="IPR011320">
    <property type="entry name" value="RNase_H1_N"/>
</dbReference>
<feature type="region of interest" description="Disordered" evidence="10">
    <location>
        <begin position="125"/>
        <end position="158"/>
    </location>
</feature>
<evidence type="ECO:0000259" key="11">
    <source>
        <dbReference type="PROSITE" id="PS50879"/>
    </source>
</evidence>
<dbReference type="InterPro" id="IPR002156">
    <property type="entry name" value="RNaseH_domain"/>
</dbReference>
<keyword evidence="7" id="KW-0255">Endonuclease</keyword>
<dbReference type="InterPro" id="IPR037056">
    <property type="entry name" value="RNase_H1_N_sf"/>
</dbReference>
<evidence type="ECO:0000256" key="8">
    <source>
        <dbReference type="ARBA" id="ARBA00022801"/>
    </source>
</evidence>
<evidence type="ECO:0000256" key="1">
    <source>
        <dbReference type="ARBA" id="ARBA00000077"/>
    </source>
</evidence>
<dbReference type="PANTHER" id="PTHR10642:SF26">
    <property type="entry name" value="RIBONUCLEASE H1"/>
    <property type="match status" value="1"/>
</dbReference>
<protein>
    <recommendedName>
        <fullName evidence="4">ribonuclease H</fullName>
        <ecNumber evidence="4">3.1.26.4</ecNumber>
    </recommendedName>
</protein>
<proteinExistence type="inferred from homology"/>
<dbReference type="EMBL" id="VJMJ01000064">
    <property type="protein sequence ID" value="KAF0739406.1"/>
    <property type="molecule type" value="Genomic_DNA"/>
</dbReference>
<dbReference type="GO" id="GO:0003676">
    <property type="term" value="F:nucleic acid binding"/>
    <property type="evidence" value="ECO:0007669"/>
    <property type="project" value="InterPro"/>
</dbReference>
<feature type="compositionally biased region" description="Polar residues" evidence="10">
    <location>
        <begin position="130"/>
        <end position="149"/>
    </location>
</feature>
<gene>
    <name evidence="12" type="ORF">Ae201684_004975</name>
</gene>
<evidence type="ECO:0000256" key="4">
    <source>
        <dbReference type="ARBA" id="ARBA00012180"/>
    </source>
</evidence>
<dbReference type="Proteomes" id="UP000481153">
    <property type="component" value="Unassembled WGS sequence"/>
</dbReference>
<comment type="catalytic activity">
    <reaction evidence="1">
        <text>Endonucleolytic cleavage to 5'-phosphomonoester.</text>
        <dbReference type="EC" id="3.1.26.4"/>
    </reaction>
</comment>
<comment type="similarity">
    <text evidence="3">Belongs to the RNase H family.</text>
</comment>
<comment type="caution">
    <text evidence="12">The sequence shown here is derived from an EMBL/GenBank/DDBJ whole genome shotgun (WGS) entry which is preliminary data.</text>
</comment>
<evidence type="ECO:0000256" key="7">
    <source>
        <dbReference type="ARBA" id="ARBA00022759"/>
    </source>
</evidence>
<evidence type="ECO:0000313" key="13">
    <source>
        <dbReference type="Proteomes" id="UP000481153"/>
    </source>
</evidence>
<dbReference type="CDD" id="cd09280">
    <property type="entry name" value="RNase_HI_eukaryote_like"/>
    <property type="match status" value="1"/>
</dbReference>
<dbReference type="GO" id="GO:0004523">
    <property type="term" value="F:RNA-DNA hybrid ribonuclease activity"/>
    <property type="evidence" value="ECO:0007669"/>
    <property type="project" value="UniProtKB-EC"/>
</dbReference>
<dbReference type="GO" id="GO:0000287">
    <property type="term" value="F:magnesium ion binding"/>
    <property type="evidence" value="ECO:0007669"/>
    <property type="project" value="InterPro"/>
</dbReference>
<evidence type="ECO:0000256" key="3">
    <source>
        <dbReference type="ARBA" id="ARBA00005300"/>
    </source>
</evidence>
<evidence type="ECO:0000256" key="6">
    <source>
        <dbReference type="ARBA" id="ARBA00022723"/>
    </source>
</evidence>
<dbReference type="Pfam" id="PF01693">
    <property type="entry name" value="Cauli_VI"/>
    <property type="match status" value="3"/>
</dbReference>
<name>A0A6G0XGN6_9STRA</name>
<accession>A0A6G0XGN6</accession>
<dbReference type="FunFam" id="3.30.420.10:FF:000275">
    <property type="entry name" value="Ribonuclease H"/>
    <property type="match status" value="1"/>
</dbReference>
<evidence type="ECO:0000256" key="2">
    <source>
        <dbReference type="ARBA" id="ARBA00001946"/>
    </source>
</evidence>
<dbReference type="Pfam" id="PF00075">
    <property type="entry name" value="RNase_H"/>
    <property type="match status" value="1"/>
</dbReference>
<reference evidence="12 13" key="1">
    <citation type="submission" date="2019-07" db="EMBL/GenBank/DDBJ databases">
        <title>Genomics analysis of Aphanomyces spp. identifies a new class of oomycete effector associated with host adaptation.</title>
        <authorList>
            <person name="Gaulin E."/>
        </authorList>
    </citation>
    <scope>NUCLEOTIDE SEQUENCE [LARGE SCALE GENOMIC DNA]</scope>
    <source>
        <strain evidence="12 13">ATCC 201684</strain>
    </source>
</reference>
<dbReference type="InterPro" id="IPR012337">
    <property type="entry name" value="RNaseH-like_sf"/>
</dbReference>
<dbReference type="InterPro" id="IPR009027">
    <property type="entry name" value="Ribosomal_bL9/RNase_H1_N"/>
</dbReference>
<dbReference type="GO" id="GO:0043137">
    <property type="term" value="P:DNA replication, removal of RNA primer"/>
    <property type="evidence" value="ECO:0007669"/>
    <property type="project" value="TreeGrafter"/>
</dbReference>
<dbReference type="EC" id="3.1.26.4" evidence="4"/>
<keyword evidence="6" id="KW-0479">Metal-binding</keyword>
<dbReference type="PANTHER" id="PTHR10642">
    <property type="entry name" value="RIBONUCLEASE H1"/>
    <property type="match status" value="1"/>
</dbReference>
<dbReference type="Gene3D" id="3.40.970.10">
    <property type="entry name" value="Ribonuclease H1, N-terminal domain"/>
    <property type="match status" value="3"/>
</dbReference>
<dbReference type="VEuPathDB" id="FungiDB:AeMF1_016854"/>
<dbReference type="Gene3D" id="3.30.420.10">
    <property type="entry name" value="Ribonuclease H-like superfamily/Ribonuclease H"/>
    <property type="match status" value="1"/>
</dbReference>
<dbReference type="SUPFAM" id="SSF55658">
    <property type="entry name" value="L9 N-domain-like"/>
    <property type="match status" value="3"/>
</dbReference>
<organism evidence="12 13">
    <name type="scientific">Aphanomyces euteiches</name>
    <dbReference type="NCBI Taxonomy" id="100861"/>
    <lineage>
        <taxon>Eukaryota</taxon>
        <taxon>Sar</taxon>
        <taxon>Stramenopiles</taxon>
        <taxon>Oomycota</taxon>
        <taxon>Saprolegniomycetes</taxon>
        <taxon>Saprolegniales</taxon>
        <taxon>Verrucalvaceae</taxon>
        <taxon>Aphanomyces</taxon>
    </lineage>
</organism>
<keyword evidence="8" id="KW-0378">Hydrolase</keyword>
<comment type="cofactor">
    <cofactor evidence="2">
        <name>Mg(2+)</name>
        <dbReference type="ChEBI" id="CHEBI:18420"/>
    </cofactor>
</comment>
<dbReference type="FunFam" id="3.40.970.10:FF:000001">
    <property type="entry name" value="Ribonuclease H1"/>
    <property type="match status" value="1"/>
</dbReference>
<dbReference type="SUPFAM" id="SSF53098">
    <property type="entry name" value="Ribonuclease H-like"/>
    <property type="match status" value="1"/>
</dbReference>
<dbReference type="PROSITE" id="PS50879">
    <property type="entry name" value="RNASE_H_1"/>
    <property type="match status" value="1"/>
</dbReference>
<feature type="domain" description="RNase H type-1" evidence="11">
    <location>
        <begin position="233"/>
        <end position="388"/>
    </location>
</feature>
<evidence type="ECO:0000256" key="5">
    <source>
        <dbReference type="ARBA" id="ARBA00022722"/>
    </source>
</evidence>